<dbReference type="SUPFAM" id="SSF82153">
    <property type="entry name" value="FAS1 domain"/>
    <property type="match status" value="1"/>
</dbReference>
<dbReference type="PROSITE" id="PS50213">
    <property type="entry name" value="FAS1"/>
    <property type="match status" value="1"/>
</dbReference>
<dbReference type="Pfam" id="PF02469">
    <property type="entry name" value="Fasciclin"/>
    <property type="match status" value="1"/>
</dbReference>
<dbReference type="PANTHER" id="PTHR33985">
    <property type="entry name" value="OS02G0491300 PROTEIN-RELATED"/>
    <property type="match status" value="1"/>
</dbReference>
<accession>A0AAP0R7F7</accession>
<dbReference type="PANTHER" id="PTHR33985:SF2">
    <property type="entry name" value="EXPRESSED PROTEIN"/>
    <property type="match status" value="1"/>
</dbReference>
<comment type="caution">
    <text evidence="3">The sequence shown here is derived from an EMBL/GenBank/DDBJ whole genome shotgun (WGS) entry which is preliminary data.</text>
</comment>
<feature type="domain" description="FAS1" evidence="2">
    <location>
        <begin position="25"/>
        <end position="162"/>
    </location>
</feature>
<dbReference type="AlphaFoldDB" id="A0AAP0R7F7"/>
<comment type="similarity">
    <text evidence="1">Belongs to the fasciclin-like AGP family.</text>
</comment>
<evidence type="ECO:0000259" key="2">
    <source>
        <dbReference type="PROSITE" id="PS50213"/>
    </source>
</evidence>
<dbReference type="Proteomes" id="UP001415857">
    <property type="component" value="Unassembled WGS sequence"/>
</dbReference>
<dbReference type="InterPro" id="IPR036378">
    <property type="entry name" value="FAS1_dom_sf"/>
</dbReference>
<protein>
    <recommendedName>
        <fullName evidence="2">FAS1 domain-containing protein</fullName>
    </recommendedName>
</protein>
<dbReference type="InterPro" id="IPR052806">
    <property type="entry name" value="Fasciclin-like_AGP"/>
</dbReference>
<reference evidence="3 4" key="1">
    <citation type="journal article" date="2024" name="Plant J.">
        <title>Genome sequences and population genomics reveal climatic adaptation and genomic divergence between two closely related sweetgum species.</title>
        <authorList>
            <person name="Xu W.Q."/>
            <person name="Ren C.Q."/>
            <person name="Zhang X.Y."/>
            <person name="Comes H.P."/>
            <person name="Liu X.H."/>
            <person name="Li Y.G."/>
            <person name="Kettle C.J."/>
            <person name="Jalonen R."/>
            <person name="Gaisberger H."/>
            <person name="Ma Y.Z."/>
            <person name="Qiu Y.X."/>
        </authorList>
    </citation>
    <scope>NUCLEOTIDE SEQUENCE [LARGE SCALE GENOMIC DNA]</scope>
    <source>
        <strain evidence="3">Hangzhou</strain>
    </source>
</reference>
<organism evidence="3 4">
    <name type="scientific">Liquidambar formosana</name>
    <name type="common">Formosan gum</name>
    <dbReference type="NCBI Taxonomy" id="63359"/>
    <lineage>
        <taxon>Eukaryota</taxon>
        <taxon>Viridiplantae</taxon>
        <taxon>Streptophyta</taxon>
        <taxon>Embryophyta</taxon>
        <taxon>Tracheophyta</taxon>
        <taxon>Spermatophyta</taxon>
        <taxon>Magnoliopsida</taxon>
        <taxon>eudicotyledons</taxon>
        <taxon>Gunneridae</taxon>
        <taxon>Pentapetalae</taxon>
        <taxon>Saxifragales</taxon>
        <taxon>Altingiaceae</taxon>
        <taxon>Liquidambar</taxon>
    </lineage>
</organism>
<dbReference type="Gene3D" id="2.30.180.10">
    <property type="entry name" value="FAS1 domain"/>
    <property type="match status" value="1"/>
</dbReference>
<evidence type="ECO:0000313" key="3">
    <source>
        <dbReference type="EMBL" id="KAK9268336.1"/>
    </source>
</evidence>
<name>A0AAP0R7F7_LIQFO</name>
<proteinExistence type="inferred from homology"/>
<evidence type="ECO:0000256" key="1">
    <source>
        <dbReference type="ARBA" id="ARBA00007843"/>
    </source>
</evidence>
<keyword evidence="4" id="KW-1185">Reference proteome</keyword>
<dbReference type="InterPro" id="IPR000782">
    <property type="entry name" value="FAS1_domain"/>
</dbReference>
<evidence type="ECO:0000313" key="4">
    <source>
        <dbReference type="Proteomes" id="UP001415857"/>
    </source>
</evidence>
<dbReference type="EMBL" id="JBBPBK010000015">
    <property type="protein sequence ID" value="KAK9268336.1"/>
    <property type="molecule type" value="Genomic_DNA"/>
</dbReference>
<gene>
    <name evidence="3" type="ORF">L1049_000085</name>
</gene>
<sequence>MATSPTWDTVLNLNMGQVTYVLWDEQASSSTLPPPPRSDFFTPILTHLGFHQLSTAVPSLSATSTWTGPFTIFAPSDASIHTCPSCSLPRLLQEHIVPGVFSLNYLRTLAFGTKIETIVPGRCVTVTSALNNSKIFVGGVEITRPDLFDNGLLIVHGLDGFVSHLSPLSCNIQRMTSLSFPPAQSTDRIHSLPALSVMRLMITDAMLRLRITGFSILAIALRIKHAELVNLHNMTVFTLDDPSIFSGGYAYVSSVRFHIVPNRILMPADLERLPVGTELPTLEEGQKLVVTTAGGGETPMRINYVRIKCPDVMHNLRIVVHGLFLPFPRVHPSRVSTEEIGRWGLDAAGSEVVEDGGIVGVAPTPEIVLRAEMDDHHGL</sequence>